<organism evidence="9 10">
    <name type="scientific">Penicillium egyptiacum</name>
    <dbReference type="NCBI Taxonomy" id="1303716"/>
    <lineage>
        <taxon>Eukaryota</taxon>
        <taxon>Fungi</taxon>
        <taxon>Dikarya</taxon>
        <taxon>Ascomycota</taxon>
        <taxon>Pezizomycotina</taxon>
        <taxon>Eurotiomycetes</taxon>
        <taxon>Eurotiomycetidae</taxon>
        <taxon>Eurotiales</taxon>
        <taxon>Aspergillaceae</taxon>
        <taxon>Penicillium</taxon>
    </lineage>
</organism>
<evidence type="ECO:0000313" key="10">
    <source>
        <dbReference type="Proteomes" id="UP001154252"/>
    </source>
</evidence>
<sequence>MTSLSMASRTEFQIARPRKKARRSCLYCQKAHKTCGNERPCGQCVKRKMPSECVDGHRKPPKYLYECTKRAAKASVYRGVASPQQARHQQDEISNTTGYDKETTEQSANDEGHIQDRRSDPFEAVFDEVIDPNFFYTERPNFKFKNQASRATMVKRNDNFMTFFSDAEYATWSERSSSVSEDSEIGTSYQALEDGFGANLAKLHMYARDAPYSGFSISSGWSSTFFPHGIEEDPHGY</sequence>
<comment type="caution">
    <text evidence="9">The sequence shown here is derived from an EMBL/GenBank/DDBJ whole genome shotgun (WGS) entry which is preliminary data.</text>
</comment>
<proteinExistence type="predicted"/>
<keyword evidence="6" id="KW-0539">Nucleus</keyword>
<evidence type="ECO:0000256" key="7">
    <source>
        <dbReference type="SAM" id="MobiDB-lite"/>
    </source>
</evidence>
<feature type="region of interest" description="Disordered" evidence="7">
    <location>
        <begin position="78"/>
        <end position="118"/>
    </location>
</feature>
<gene>
    <name evidence="9" type="ORF">PEGY_LOCUS4119</name>
</gene>
<evidence type="ECO:0000256" key="1">
    <source>
        <dbReference type="ARBA" id="ARBA00022723"/>
    </source>
</evidence>
<evidence type="ECO:0000256" key="5">
    <source>
        <dbReference type="ARBA" id="ARBA00023163"/>
    </source>
</evidence>
<dbReference type="EMBL" id="CAJVRC010000851">
    <property type="protein sequence ID" value="CAG8895279.1"/>
    <property type="molecule type" value="Genomic_DNA"/>
</dbReference>
<keyword evidence="2" id="KW-0862">Zinc</keyword>
<evidence type="ECO:0000256" key="3">
    <source>
        <dbReference type="ARBA" id="ARBA00023015"/>
    </source>
</evidence>
<feature type="compositionally biased region" description="Polar residues" evidence="7">
    <location>
        <begin position="82"/>
        <end position="98"/>
    </location>
</feature>
<dbReference type="PANTHER" id="PTHR47659">
    <property type="entry name" value="ZN(II)2CYS6 TRANSCRIPTION FACTOR (EUROFUNG)-RELATED"/>
    <property type="match status" value="1"/>
</dbReference>
<dbReference type="InterPro" id="IPR036864">
    <property type="entry name" value="Zn2-C6_fun-type_DNA-bd_sf"/>
</dbReference>
<dbReference type="PANTHER" id="PTHR47659:SF1">
    <property type="entry name" value="TRANSCRIPTION ACTIVATOR OF GLUCONEOGENESIS ERT1"/>
    <property type="match status" value="1"/>
</dbReference>
<feature type="compositionally biased region" description="Basic and acidic residues" evidence="7">
    <location>
        <begin position="99"/>
        <end position="118"/>
    </location>
</feature>
<evidence type="ECO:0000256" key="6">
    <source>
        <dbReference type="ARBA" id="ARBA00023242"/>
    </source>
</evidence>
<keyword evidence="1" id="KW-0479">Metal-binding</keyword>
<protein>
    <recommendedName>
        <fullName evidence="8">Zn(2)-C6 fungal-type domain-containing protein</fullName>
    </recommendedName>
</protein>
<name>A0A9W4KF77_9EURO</name>
<keyword evidence="4" id="KW-0238">DNA-binding</keyword>
<dbReference type="GO" id="GO:0008270">
    <property type="term" value="F:zinc ion binding"/>
    <property type="evidence" value="ECO:0007669"/>
    <property type="project" value="InterPro"/>
</dbReference>
<evidence type="ECO:0000313" key="9">
    <source>
        <dbReference type="EMBL" id="CAG8895279.1"/>
    </source>
</evidence>
<dbReference type="GO" id="GO:0003677">
    <property type="term" value="F:DNA binding"/>
    <property type="evidence" value="ECO:0007669"/>
    <property type="project" value="UniProtKB-KW"/>
</dbReference>
<accession>A0A9W4KF77</accession>
<dbReference type="SMART" id="SM00066">
    <property type="entry name" value="GAL4"/>
    <property type="match status" value="1"/>
</dbReference>
<reference evidence="9" key="1">
    <citation type="submission" date="2021-07" db="EMBL/GenBank/DDBJ databases">
        <authorList>
            <person name="Branca A.L. A."/>
        </authorList>
    </citation>
    <scope>NUCLEOTIDE SEQUENCE</scope>
</reference>
<dbReference type="CDD" id="cd00067">
    <property type="entry name" value="GAL4"/>
    <property type="match status" value="1"/>
</dbReference>
<evidence type="ECO:0000256" key="4">
    <source>
        <dbReference type="ARBA" id="ARBA00023125"/>
    </source>
</evidence>
<dbReference type="OrthoDB" id="2538135at2759"/>
<keyword evidence="5" id="KW-0804">Transcription</keyword>
<dbReference type="InterPro" id="IPR001138">
    <property type="entry name" value="Zn2Cys6_DnaBD"/>
</dbReference>
<feature type="domain" description="Zn(2)-C6 fungal-type" evidence="8">
    <location>
        <begin position="19"/>
        <end position="64"/>
    </location>
</feature>
<dbReference type="Proteomes" id="UP001154252">
    <property type="component" value="Unassembled WGS sequence"/>
</dbReference>
<keyword evidence="10" id="KW-1185">Reference proteome</keyword>
<dbReference type="AlphaFoldDB" id="A0A9W4KF77"/>
<dbReference type="GO" id="GO:0000981">
    <property type="term" value="F:DNA-binding transcription factor activity, RNA polymerase II-specific"/>
    <property type="evidence" value="ECO:0007669"/>
    <property type="project" value="InterPro"/>
</dbReference>
<dbReference type="SUPFAM" id="SSF57701">
    <property type="entry name" value="Zn2/Cys6 DNA-binding domain"/>
    <property type="match status" value="1"/>
</dbReference>
<evidence type="ECO:0000256" key="2">
    <source>
        <dbReference type="ARBA" id="ARBA00022833"/>
    </source>
</evidence>
<keyword evidence="3" id="KW-0805">Transcription regulation</keyword>
<evidence type="ECO:0000259" key="8">
    <source>
        <dbReference type="SMART" id="SM00066"/>
    </source>
</evidence>
<dbReference type="InterPro" id="IPR050335">
    <property type="entry name" value="ERT1_acuK_gluconeogen_tf"/>
</dbReference>